<evidence type="ECO:0000256" key="7">
    <source>
        <dbReference type="SAM" id="MobiDB-lite"/>
    </source>
</evidence>
<evidence type="ECO:0000259" key="9">
    <source>
        <dbReference type="PROSITE" id="PS50886"/>
    </source>
</evidence>
<keyword evidence="4 6" id="KW-0694">RNA-binding</keyword>
<keyword evidence="3 6" id="KW-0820">tRNA-binding</keyword>
<accession>A0AAP0FYN6</accession>
<keyword evidence="11" id="KW-1185">Reference proteome</keyword>
<dbReference type="PANTHER" id="PTHR11586">
    <property type="entry name" value="TRNA-AMINOACYLATION COFACTOR ARC1 FAMILY MEMBER"/>
    <property type="match status" value="1"/>
</dbReference>
<dbReference type="InterPro" id="IPR051270">
    <property type="entry name" value="Tyrosine-tRNA_ligase_regulator"/>
</dbReference>
<evidence type="ECO:0000256" key="3">
    <source>
        <dbReference type="ARBA" id="ARBA00022555"/>
    </source>
</evidence>
<dbReference type="PROSITE" id="PS50886">
    <property type="entry name" value="TRBD"/>
    <property type="match status" value="1"/>
</dbReference>
<dbReference type="GO" id="GO:0000049">
    <property type="term" value="F:tRNA binding"/>
    <property type="evidence" value="ECO:0007669"/>
    <property type="project" value="UniProtKB-UniRule"/>
</dbReference>
<dbReference type="Proteomes" id="UP001418222">
    <property type="component" value="Unassembled WGS sequence"/>
</dbReference>
<dbReference type="PANTHER" id="PTHR11586:SF33">
    <property type="entry name" value="AMINOACYL TRNA SYNTHASE COMPLEX-INTERACTING MULTIFUNCTIONAL PROTEIN 1"/>
    <property type="match status" value="1"/>
</dbReference>
<dbReference type="InterPro" id="IPR053836">
    <property type="entry name" value="Arc1-like_N"/>
</dbReference>
<evidence type="ECO:0000313" key="11">
    <source>
        <dbReference type="Proteomes" id="UP001418222"/>
    </source>
</evidence>
<dbReference type="InterPro" id="IPR002547">
    <property type="entry name" value="tRNA-bd_dom"/>
</dbReference>
<keyword evidence="2" id="KW-0963">Cytoplasm</keyword>
<keyword evidence="10" id="KW-0436">Ligase</keyword>
<dbReference type="PROSITE" id="PS50405">
    <property type="entry name" value="GST_CTER"/>
    <property type="match status" value="1"/>
</dbReference>
<evidence type="ECO:0000256" key="4">
    <source>
        <dbReference type="ARBA" id="ARBA00022884"/>
    </source>
</evidence>
<dbReference type="FunFam" id="2.40.50.140:FF:000047">
    <property type="entry name" value="tyrosine--tRNA ligase, cytoplasmic isoform X2"/>
    <property type="match status" value="1"/>
</dbReference>
<reference evidence="10 11" key="1">
    <citation type="journal article" date="2022" name="Nat. Plants">
        <title>Genomes of leafy and leafless Platanthera orchids illuminate the evolution of mycoheterotrophy.</title>
        <authorList>
            <person name="Li M.H."/>
            <person name="Liu K.W."/>
            <person name="Li Z."/>
            <person name="Lu H.C."/>
            <person name="Ye Q.L."/>
            <person name="Zhang D."/>
            <person name="Wang J.Y."/>
            <person name="Li Y.F."/>
            <person name="Zhong Z.M."/>
            <person name="Liu X."/>
            <person name="Yu X."/>
            <person name="Liu D.K."/>
            <person name="Tu X.D."/>
            <person name="Liu B."/>
            <person name="Hao Y."/>
            <person name="Liao X.Y."/>
            <person name="Jiang Y.T."/>
            <person name="Sun W.H."/>
            <person name="Chen J."/>
            <person name="Chen Y.Q."/>
            <person name="Ai Y."/>
            <person name="Zhai J.W."/>
            <person name="Wu S.S."/>
            <person name="Zhou Z."/>
            <person name="Hsiao Y.Y."/>
            <person name="Wu W.L."/>
            <person name="Chen Y.Y."/>
            <person name="Lin Y.F."/>
            <person name="Hsu J.L."/>
            <person name="Li C.Y."/>
            <person name="Wang Z.W."/>
            <person name="Zhao X."/>
            <person name="Zhong W.Y."/>
            <person name="Ma X.K."/>
            <person name="Ma L."/>
            <person name="Huang J."/>
            <person name="Chen G.Z."/>
            <person name="Huang M.Z."/>
            <person name="Huang L."/>
            <person name="Peng D.H."/>
            <person name="Luo Y.B."/>
            <person name="Zou S.Q."/>
            <person name="Chen S.P."/>
            <person name="Lan S."/>
            <person name="Tsai W.C."/>
            <person name="Van de Peer Y."/>
            <person name="Liu Z.J."/>
        </authorList>
    </citation>
    <scope>NUCLEOTIDE SEQUENCE [LARGE SCALE GENOMIC DNA]</scope>
    <source>
        <strain evidence="10">Lor287</strain>
    </source>
</reference>
<dbReference type="SUPFAM" id="SSF47616">
    <property type="entry name" value="GST C-terminal domain-like"/>
    <property type="match status" value="1"/>
</dbReference>
<evidence type="ECO:0000259" key="8">
    <source>
        <dbReference type="PROSITE" id="PS50405"/>
    </source>
</evidence>
<dbReference type="GO" id="GO:0016874">
    <property type="term" value="F:ligase activity"/>
    <property type="evidence" value="ECO:0007669"/>
    <property type="project" value="UniProtKB-KW"/>
</dbReference>
<name>A0AAP0FYN6_9ASPA</name>
<dbReference type="GO" id="GO:0032991">
    <property type="term" value="C:protein-containing complex"/>
    <property type="evidence" value="ECO:0007669"/>
    <property type="project" value="UniProtKB-ARBA"/>
</dbReference>
<evidence type="ECO:0000256" key="6">
    <source>
        <dbReference type="PROSITE-ProRule" id="PRU00209"/>
    </source>
</evidence>
<dbReference type="InterPro" id="IPR012340">
    <property type="entry name" value="NA-bd_OB-fold"/>
</dbReference>
<dbReference type="Gene3D" id="1.20.1050.10">
    <property type="match status" value="1"/>
</dbReference>
<dbReference type="CDD" id="cd02799">
    <property type="entry name" value="tRNA_bind_EMAP-II_like"/>
    <property type="match status" value="1"/>
</dbReference>
<dbReference type="Pfam" id="PF21972">
    <property type="entry name" value="Arc1p_N_like"/>
    <property type="match status" value="1"/>
</dbReference>
<keyword evidence="5" id="KW-0648">Protein biosynthesis</keyword>
<comment type="subcellular location">
    <subcellularLocation>
        <location evidence="1">Cytoplasm</location>
    </subcellularLocation>
</comment>
<dbReference type="Gene3D" id="2.40.50.140">
    <property type="entry name" value="Nucleic acid-binding proteins"/>
    <property type="match status" value="1"/>
</dbReference>
<sequence>MSLDMDSASSGVVTSKRSEAIIYALSKRLAVDPKYFVRESPLSCDFTNLVAKFFQSSAEDASSSKHQDEAMKWANFASNLSAQEDACHEALKDLNEELTQKSLLLGGLNPSVADIIVFSALHGLVSHLSIEEEEQYPNVIRWMDYIQNKEDFGGAFNMIAVKKLQFEHFGSVDMLPANQTNKKIVQSSKCVEKPDEKVNVNKELPEKKTSVADKASIDSTEVEGTGVKVTAELTKKNTQEKKKPSEESSERDTECPITILNLQVGVILKAWKHPSADSLLVEEIDLGDGNNRQVVSGLAKYYSPEDLTNRRVVLITNVKPGKLRDVMSSGLVLCASNKEHTAVEPLTPPEGAKIGESISFSGFEGKPEDVLNPKKKQLDKITPHLYTDDKGVATYKGIPFMTSSGPCTASLSNASIK</sequence>
<dbReference type="GO" id="GO:0006412">
    <property type="term" value="P:translation"/>
    <property type="evidence" value="ECO:0007669"/>
    <property type="project" value="UniProtKB-KW"/>
</dbReference>
<organism evidence="10 11">
    <name type="scientific">Platanthera zijinensis</name>
    <dbReference type="NCBI Taxonomy" id="2320716"/>
    <lineage>
        <taxon>Eukaryota</taxon>
        <taxon>Viridiplantae</taxon>
        <taxon>Streptophyta</taxon>
        <taxon>Embryophyta</taxon>
        <taxon>Tracheophyta</taxon>
        <taxon>Spermatophyta</taxon>
        <taxon>Magnoliopsida</taxon>
        <taxon>Liliopsida</taxon>
        <taxon>Asparagales</taxon>
        <taxon>Orchidaceae</taxon>
        <taxon>Orchidoideae</taxon>
        <taxon>Orchideae</taxon>
        <taxon>Orchidinae</taxon>
        <taxon>Platanthera</taxon>
    </lineage>
</organism>
<dbReference type="Pfam" id="PF01588">
    <property type="entry name" value="tRNA_bind"/>
    <property type="match status" value="1"/>
</dbReference>
<dbReference type="AlphaFoldDB" id="A0AAP0FYN6"/>
<evidence type="ECO:0000256" key="2">
    <source>
        <dbReference type="ARBA" id="ARBA00022490"/>
    </source>
</evidence>
<evidence type="ECO:0000256" key="5">
    <source>
        <dbReference type="ARBA" id="ARBA00022917"/>
    </source>
</evidence>
<proteinExistence type="predicted"/>
<feature type="region of interest" description="Disordered" evidence="7">
    <location>
        <begin position="233"/>
        <end position="252"/>
    </location>
</feature>
<dbReference type="InterPro" id="IPR036282">
    <property type="entry name" value="Glutathione-S-Trfase_C_sf"/>
</dbReference>
<dbReference type="InterPro" id="IPR010987">
    <property type="entry name" value="Glutathione-S-Trfase_C-like"/>
</dbReference>
<dbReference type="CDD" id="cd10304">
    <property type="entry name" value="GST_C_Arc1p_N_like"/>
    <property type="match status" value="1"/>
</dbReference>
<gene>
    <name evidence="10" type="ORF">KSP39_PZI018611</name>
</gene>
<dbReference type="GO" id="GO:0005737">
    <property type="term" value="C:cytoplasm"/>
    <property type="evidence" value="ECO:0007669"/>
    <property type="project" value="UniProtKB-SubCell"/>
</dbReference>
<feature type="domain" description="GST C-terminal" evidence="8">
    <location>
        <begin position="48"/>
        <end position="166"/>
    </location>
</feature>
<comment type="caution">
    <text evidence="10">The sequence shown here is derived from an EMBL/GenBank/DDBJ whole genome shotgun (WGS) entry which is preliminary data.</text>
</comment>
<dbReference type="SUPFAM" id="SSF50249">
    <property type="entry name" value="Nucleic acid-binding proteins"/>
    <property type="match status" value="1"/>
</dbReference>
<evidence type="ECO:0000256" key="1">
    <source>
        <dbReference type="ARBA" id="ARBA00004496"/>
    </source>
</evidence>
<evidence type="ECO:0000313" key="10">
    <source>
        <dbReference type="EMBL" id="KAK8926008.1"/>
    </source>
</evidence>
<dbReference type="EMBL" id="JBBWWQ010000016">
    <property type="protein sequence ID" value="KAK8926008.1"/>
    <property type="molecule type" value="Genomic_DNA"/>
</dbReference>
<feature type="domain" description="TRNA-binding" evidence="9">
    <location>
        <begin position="256"/>
        <end position="359"/>
    </location>
</feature>
<protein>
    <submittedName>
        <fullName evidence="10">Methionine--tRNA ligase</fullName>
    </submittedName>
</protein>